<evidence type="ECO:0000313" key="2">
    <source>
        <dbReference type="Proteomes" id="UP000660380"/>
    </source>
</evidence>
<dbReference type="EMBL" id="JACJTA010000006">
    <property type="protein sequence ID" value="MBD2603809.1"/>
    <property type="molecule type" value="Genomic_DNA"/>
</dbReference>
<reference evidence="1 2" key="1">
    <citation type="journal article" date="2020" name="ISME J.">
        <title>Comparative genomics reveals insights into cyanobacterial evolution and habitat adaptation.</title>
        <authorList>
            <person name="Chen M.Y."/>
            <person name="Teng W.K."/>
            <person name="Zhao L."/>
            <person name="Hu C.X."/>
            <person name="Zhou Y.K."/>
            <person name="Han B.P."/>
            <person name="Song L.R."/>
            <person name="Shu W.S."/>
        </authorList>
    </citation>
    <scope>NUCLEOTIDE SEQUENCE [LARGE SCALE GENOMIC DNA]</scope>
    <source>
        <strain evidence="1 2">FACHB-248</strain>
    </source>
</reference>
<keyword evidence="2" id="KW-1185">Reference proteome</keyword>
<dbReference type="RefSeq" id="WP_186227438.1">
    <property type="nucleotide sequence ID" value="NZ_JACJTA010000006.1"/>
</dbReference>
<sequence length="63" mass="6983">MTRYRFSTRGCANAIIIKVLKSSFTTSARRKPAPRRIAINAASLNPTGVRSPKQTYIDELISS</sequence>
<evidence type="ECO:0000313" key="1">
    <source>
        <dbReference type="EMBL" id="MBD2603809.1"/>
    </source>
</evidence>
<proteinExistence type="predicted"/>
<protein>
    <submittedName>
        <fullName evidence="1">Uncharacterized protein</fullName>
    </submittedName>
</protein>
<accession>A0ABR8GKV2</accession>
<name>A0ABR8GKV2_9CYAN</name>
<gene>
    <name evidence="1" type="ORF">H6G81_04495</name>
</gene>
<organism evidence="1 2">
    <name type="scientific">Scytonema hofmannii FACHB-248</name>
    <dbReference type="NCBI Taxonomy" id="1842502"/>
    <lineage>
        <taxon>Bacteria</taxon>
        <taxon>Bacillati</taxon>
        <taxon>Cyanobacteriota</taxon>
        <taxon>Cyanophyceae</taxon>
        <taxon>Nostocales</taxon>
        <taxon>Scytonemataceae</taxon>
        <taxon>Scytonema</taxon>
    </lineage>
</organism>
<comment type="caution">
    <text evidence="1">The sequence shown here is derived from an EMBL/GenBank/DDBJ whole genome shotgun (WGS) entry which is preliminary data.</text>
</comment>
<dbReference type="Proteomes" id="UP000660380">
    <property type="component" value="Unassembled WGS sequence"/>
</dbReference>